<dbReference type="InterPro" id="IPR023346">
    <property type="entry name" value="Lysozyme-like_dom_sf"/>
</dbReference>
<keyword evidence="1 3" id="KW-0929">Antimicrobial</keyword>
<proteinExistence type="inferred from homology"/>
<dbReference type="RefSeq" id="WP_047783657.1">
    <property type="nucleotide sequence ID" value="NZ_JZWI01000006.1"/>
</dbReference>
<comment type="catalytic activity">
    <reaction evidence="3">
        <text>Hydrolysis of (1-&gt;4)-beta-linkages between N-acetylmuramic acid and N-acetyl-D-glucosamine residues in a peptidoglycan and between N-acetyl-D-glucosamine residues in chitodextrins.</text>
        <dbReference type="EC" id="3.2.1.17"/>
    </reaction>
</comment>
<comment type="caution">
    <text evidence="5">The sequence shown here is derived from an EMBL/GenBank/DDBJ whole genome shotgun (WGS) entry which is preliminary data.</text>
</comment>
<dbReference type="PATRIC" id="fig|34073.19.peg.1168"/>
<dbReference type="InterPro" id="IPR051018">
    <property type="entry name" value="Bacteriophage_GH24"/>
</dbReference>
<keyword evidence="3" id="KW-0326">Glycosidase</keyword>
<evidence type="ECO:0000256" key="1">
    <source>
        <dbReference type="ARBA" id="ARBA00022529"/>
    </source>
</evidence>
<dbReference type="PANTHER" id="PTHR38107:SF3">
    <property type="entry name" value="LYSOZYME RRRD-RELATED"/>
    <property type="match status" value="1"/>
</dbReference>
<dbReference type="AlphaFoldDB" id="A0A0H2MLH5"/>
<evidence type="ECO:0000313" key="5">
    <source>
        <dbReference type="EMBL" id="KLN57635.1"/>
    </source>
</evidence>
<dbReference type="Gene3D" id="1.10.530.40">
    <property type="match status" value="1"/>
</dbReference>
<keyword evidence="2 3" id="KW-0081">Bacteriolytic enzyme</keyword>
<dbReference type="InterPro" id="IPR023347">
    <property type="entry name" value="Lysozyme_dom_sf"/>
</dbReference>
<sequence length="189" mass="20544">MSTTTTVFKFGAPLVLASAALMGFLHDWEADKSAPGRVYADMLAGGIPTVCKGVTKHVSPYPVVLGDVWSAERCREVERMVTERSQLMLLDCIKVRISQNTFDAFSSHAHNFGVPSTCVSKALGLVNAGRHAEGCRALAYTPSGQPNWSQVRAGKLLPNGEPQYRFVQGLHNRRKAEMALCNKPDALSP</sequence>
<name>A0A0H2MLH5_VARPD</name>
<dbReference type="GO" id="GO:0031640">
    <property type="term" value="P:killing of cells of another organism"/>
    <property type="evidence" value="ECO:0007669"/>
    <property type="project" value="UniProtKB-KW"/>
</dbReference>
<dbReference type="GO" id="GO:0042742">
    <property type="term" value="P:defense response to bacterium"/>
    <property type="evidence" value="ECO:0007669"/>
    <property type="project" value="UniProtKB-KW"/>
</dbReference>
<evidence type="ECO:0000256" key="3">
    <source>
        <dbReference type="RuleBase" id="RU003788"/>
    </source>
</evidence>
<protein>
    <recommendedName>
        <fullName evidence="3">Lysozyme</fullName>
        <ecNumber evidence="3">3.2.1.17</ecNumber>
    </recommendedName>
</protein>
<dbReference type="Proteomes" id="UP000035170">
    <property type="component" value="Unassembled WGS sequence"/>
</dbReference>
<dbReference type="EC" id="3.2.1.17" evidence="3"/>
<dbReference type="InterPro" id="IPR002196">
    <property type="entry name" value="Glyco_hydro_24"/>
</dbReference>
<gene>
    <name evidence="5" type="ORF">VPARA_11480</name>
</gene>
<dbReference type="PANTHER" id="PTHR38107">
    <property type="match status" value="1"/>
</dbReference>
<evidence type="ECO:0000256" key="4">
    <source>
        <dbReference type="SAM" id="SignalP"/>
    </source>
</evidence>
<feature type="signal peptide" evidence="4">
    <location>
        <begin position="1"/>
        <end position="17"/>
    </location>
</feature>
<dbReference type="SUPFAM" id="SSF53955">
    <property type="entry name" value="Lysozyme-like"/>
    <property type="match status" value="1"/>
</dbReference>
<accession>A0A0H2MLH5</accession>
<dbReference type="Pfam" id="PF00959">
    <property type="entry name" value="Phage_lysozyme"/>
    <property type="match status" value="1"/>
</dbReference>
<dbReference type="GO" id="GO:0016998">
    <property type="term" value="P:cell wall macromolecule catabolic process"/>
    <property type="evidence" value="ECO:0007669"/>
    <property type="project" value="InterPro"/>
</dbReference>
<dbReference type="GO" id="GO:0009253">
    <property type="term" value="P:peptidoglycan catabolic process"/>
    <property type="evidence" value="ECO:0007669"/>
    <property type="project" value="InterPro"/>
</dbReference>
<evidence type="ECO:0000313" key="6">
    <source>
        <dbReference type="Proteomes" id="UP000035170"/>
    </source>
</evidence>
<comment type="similarity">
    <text evidence="3">Belongs to the glycosyl hydrolase 24 family.</text>
</comment>
<evidence type="ECO:0000256" key="2">
    <source>
        <dbReference type="ARBA" id="ARBA00022638"/>
    </source>
</evidence>
<feature type="chain" id="PRO_5002597060" description="Lysozyme" evidence="4">
    <location>
        <begin position="18"/>
        <end position="189"/>
    </location>
</feature>
<keyword evidence="3" id="KW-0378">Hydrolase</keyword>
<dbReference type="GO" id="GO:0003796">
    <property type="term" value="F:lysozyme activity"/>
    <property type="evidence" value="ECO:0007669"/>
    <property type="project" value="UniProtKB-EC"/>
</dbReference>
<reference evidence="5 6" key="1">
    <citation type="submission" date="2015-03" db="EMBL/GenBank/DDBJ databases">
        <title>Genome sequence of Variovorax paradoxus TBEA6.</title>
        <authorList>
            <person name="Poehlein A."/>
            <person name="Schuldes J."/>
            <person name="Wuebbeler J.H."/>
            <person name="Hiessl S."/>
            <person name="Steinbuechel A."/>
            <person name="Daniel R."/>
        </authorList>
    </citation>
    <scope>NUCLEOTIDE SEQUENCE [LARGE SCALE GENOMIC DNA]</scope>
    <source>
        <strain evidence="5 6">TBEA6</strain>
    </source>
</reference>
<dbReference type="EMBL" id="JZWI01000006">
    <property type="protein sequence ID" value="KLN57635.1"/>
    <property type="molecule type" value="Genomic_DNA"/>
</dbReference>
<organism evidence="5 6">
    <name type="scientific">Variovorax paradoxus</name>
    <dbReference type="NCBI Taxonomy" id="34073"/>
    <lineage>
        <taxon>Bacteria</taxon>
        <taxon>Pseudomonadati</taxon>
        <taxon>Pseudomonadota</taxon>
        <taxon>Betaproteobacteria</taxon>
        <taxon>Burkholderiales</taxon>
        <taxon>Comamonadaceae</taxon>
        <taxon>Variovorax</taxon>
    </lineage>
</organism>
<keyword evidence="6" id="KW-1185">Reference proteome</keyword>
<keyword evidence="4" id="KW-0732">Signal</keyword>